<comment type="caution">
    <text evidence="4">The sequence shown here is derived from an EMBL/GenBank/DDBJ whole genome shotgun (WGS) entry which is preliminary data.</text>
</comment>
<accession>A0ABT3X3N7</accession>
<dbReference type="Gene3D" id="3.40.50.300">
    <property type="entry name" value="P-loop containing nucleotide triphosphate hydrolases"/>
    <property type="match status" value="1"/>
</dbReference>
<dbReference type="RefSeq" id="WP_267152748.1">
    <property type="nucleotide sequence ID" value="NZ_JAPMLT010000011.1"/>
</dbReference>
<name>A0ABT3X3N7_9BACL</name>
<protein>
    <submittedName>
        <fullName evidence="4">Stage III sporulation protein AA</fullName>
    </submittedName>
</protein>
<reference evidence="4 5" key="1">
    <citation type="submission" date="2022-11" db="EMBL/GenBank/DDBJ databases">
        <title>Study of microbial diversity in lake waters.</title>
        <authorList>
            <person name="Zhang J."/>
        </authorList>
    </citation>
    <scope>NUCLEOTIDE SEQUENCE [LARGE SCALE GENOMIC DNA]</scope>
    <source>
        <strain evidence="4 5">DT12</strain>
    </source>
</reference>
<keyword evidence="5" id="KW-1185">Reference proteome</keyword>
<evidence type="ECO:0000259" key="3">
    <source>
        <dbReference type="SMART" id="SM00382"/>
    </source>
</evidence>
<evidence type="ECO:0000256" key="1">
    <source>
        <dbReference type="ARBA" id="ARBA00022741"/>
    </source>
</evidence>
<proteinExistence type="predicted"/>
<sequence>MPEILAGTDWSRIIREQIAPVLPSRLRQAILLLPQDVLERLEEIRIRLSRPLMICYGGRDGFVSTEGRVHADPAQGCVIGEEEIHQTLNLLTKSSLYALEEELRRGYLTIAGGHRVGIAGRALLDGQGQVRGLKEIATFNIRIARDIRGAAHPLASLLIEPAASRLHNTLLISPPQCGKTTLLRDLARQISSGTLHPNLAGLKVGIVDERSEIAATWRGVPQHDLGPRTDILDACPKAEGMLMMIRSLSPHVLITDEIGRPEDSQAVMEAIHAGVGVIATAHGFGLQEVRRRRELRELFEMGAFTRYIVLSRRRGPCTVEGVHDRTGERIAVGEGARW</sequence>
<dbReference type="Proteomes" id="UP001208017">
    <property type="component" value="Unassembled WGS sequence"/>
</dbReference>
<feature type="domain" description="AAA+ ATPase" evidence="3">
    <location>
        <begin position="165"/>
        <end position="314"/>
    </location>
</feature>
<dbReference type="InterPro" id="IPR045735">
    <property type="entry name" value="Spore_III_AA_AAA+_ATPase"/>
</dbReference>
<organism evidence="4 5">
    <name type="scientific">Tumebacillus lacus</name>
    <dbReference type="NCBI Taxonomy" id="2995335"/>
    <lineage>
        <taxon>Bacteria</taxon>
        <taxon>Bacillati</taxon>
        <taxon>Bacillota</taxon>
        <taxon>Bacilli</taxon>
        <taxon>Bacillales</taxon>
        <taxon>Alicyclobacillaceae</taxon>
        <taxon>Tumebacillus</taxon>
    </lineage>
</organism>
<dbReference type="PANTHER" id="PTHR20953:SF3">
    <property type="entry name" value="P-LOOP CONTAINING NUCLEOSIDE TRIPHOSPHATE HYDROLASES SUPERFAMILY PROTEIN"/>
    <property type="match status" value="1"/>
</dbReference>
<evidence type="ECO:0000256" key="2">
    <source>
        <dbReference type="ARBA" id="ARBA00022840"/>
    </source>
</evidence>
<dbReference type="EMBL" id="JAPMLT010000011">
    <property type="protein sequence ID" value="MCX7571498.1"/>
    <property type="molecule type" value="Genomic_DNA"/>
</dbReference>
<dbReference type="Pfam" id="PF19568">
    <property type="entry name" value="Spore_III_AA"/>
    <property type="match status" value="1"/>
</dbReference>
<evidence type="ECO:0000313" key="5">
    <source>
        <dbReference type="Proteomes" id="UP001208017"/>
    </source>
</evidence>
<gene>
    <name evidence="4" type="primary">spoIIIAA</name>
    <name evidence="4" type="ORF">OS242_16235</name>
</gene>
<keyword evidence="1" id="KW-0547">Nucleotide-binding</keyword>
<dbReference type="InterPro" id="IPR027417">
    <property type="entry name" value="P-loop_NTPase"/>
</dbReference>
<dbReference type="PANTHER" id="PTHR20953">
    <property type="entry name" value="KINASE-RELATED"/>
    <property type="match status" value="1"/>
</dbReference>
<dbReference type="InterPro" id="IPR014217">
    <property type="entry name" value="Spore_III_AA"/>
</dbReference>
<dbReference type="InterPro" id="IPR003593">
    <property type="entry name" value="AAA+_ATPase"/>
</dbReference>
<dbReference type="SMART" id="SM00382">
    <property type="entry name" value="AAA"/>
    <property type="match status" value="1"/>
</dbReference>
<keyword evidence="2" id="KW-0067">ATP-binding</keyword>
<dbReference type="NCBIfam" id="TIGR02858">
    <property type="entry name" value="spore_III_AA"/>
    <property type="match status" value="1"/>
</dbReference>
<dbReference type="SUPFAM" id="SSF52540">
    <property type="entry name" value="P-loop containing nucleoside triphosphate hydrolases"/>
    <property type="match status" value="1"/>
</dbReference>
<evidence type="ECO:0000313" key="4">
    <source>
        <dbReference type="EMBL" id="MCX7571498.1"/>
    </source>
</evidence>